<proteinExistence type="predicted"/>
<comment type="caution">
    <text evidence="2">The sequence shown here is derived from an EMBL/GenBank/DDBJ whole genome shotgun (WGS) entry which is preliminary data.</text>
</comment>
<dbReference type="EMBL" id="LBUP01000002">
    <property type="protein sequence ID" value="KKQ67000.1"/>
    <property type="molecule type" value="Genomic_DNA"/>
</dbReference>
<feature type="compositionally biased region" description="Basic and acidic residues" evidence="1">
    <location>
        <begin position="60"/>
        <end position="70"/>
    </location>
</feature>
<evidence type="ECO:0000313" key="2">
    <source>
        <dbReference type="EMBL" id="KKQ67000.1"/>
    </source>
</evidence>
<protein>
    <submittedName>
        <fullName evidence="2">Glucose starvation-inducible protein B</fullName>
    </submittedName>
</protein>
<dbReference type="AlphaFoldDB" id="A0A0G0JV84"/>
<organism evidence="2 3">
    <name type="scientific">Candidatus Daviesbacteria bacterium GW2011_GWA2_38_24</name>
    <dbReference type="NCBI Taxonomy" id="1618422"/>
    <lineage>
        <taxon>Bacteria</taxon>
        <taxon>Candidatus Daviesiibacteriota</taxon>
    </lineage>
</organism>
<dbReference type="PATRIC" id="fig|1618422.5.peg.558"/>
<gene>
    <name evidence="2" type="ORF">US86_C0002G0117</name>
</gene>
<evidence type="ECO:0000256" key="1">
    <source>
        <dbReference type="SAM" id="MobiDB-lite"/>
    </source>
</evidence>
<dbReference type="InterPro" id="IPR019626">
    <property type="entry name" value="Stress-induced_KGG_rpt"/>
</dbReference>
<name>A0A0G0JV84_9BACT</name>
<feature type="compositionally biased region" description="Basic and acidic residues" evidence="1">
    <location>
        <begin position="16"/>
        <end position="26"/>
    </location>
</feature>
<feature type="region of interest" description="Disordered" evidence="1">
    <location>
        <begin position="1"/>
        <end position="89"/>
    </location>
</feature>
<feature type="compositionally biased region" description="Basic residues" evidence="1">
    <location>
        <begin position="72"/>
        <end position="82"/>
    </location>
</feature>
<evidence type="ECO:0000313" key="3">
    <source>
        <dbReference type="Proteomes" id="UP000034235"/>
    </source>
</evidence>
<dbReference type="Pfam" id="PF10685">
    <property type="entry name" value="KGG"/>
    <property type="match status" value="1"/>
</dbReference>
<reference evidence="2 3" key="1">
    <citation type="journal article" date="2015" name="Nature">
        <title>rRNA introns, odd ribosomes, and small enigmatic genomes across a large radiation of phyla.</title>
        <authorList>
            <person name="Brown C.T."/>
            <person name="Hug L.A."/>
            <person name="Thomas B.C."/>
            <person name="Sharon I."/>
            <person name="Castelle C.J."/>
            <person name="Singh A."/>
            <person name="Wilkins M.J."/>
            <person name="Williams K.H."/>
            <person name="Banfield J.F."/>
        </authorList>
    </citation>
    <scope>NUCLEOTIDE SEQUENCE [LARGE SCALE GENOMIC DNA]</scope>
</reference>
<dbReference type="Proteomes" id="UP000034235">
    <property type="component" value="Unassembled WGS sequence"/>
</dbReference>
<accession>A0A0G0JV84</accession>
<sequence length="89" mass="9845">MAQKSDNKFKKKGRGWHGDPGGHAEAGRAGGKKTASTHDESFYSQIGRKGGQKSPGNFKNDPERAREAGRRGGQKRSNRYARRVMDVEE</sequence>